<keyword evidence="1" id="KW-0489">Methyltransferase</keyword>
<dbReference type="PANTHER" id="PTHR43464">
    <property type="entry name" value="METHYLTRANSFERASE"/>
    <property type="match status" value="1"/>
</dbReference>
<dbReference type="Proteomes" id="UP000317940">
    <property type="component" value="Unassembled WGS sequence"/>
</dbReference>
<dbReference type="GO" id="GO:0032259">
    <property type="term" value="P:methylation"/>
    <property type="evidence" value="ECO:0007669"/>
    <property type="project" value="UniProtKB-KW"/>
</dbReference>
<sequence>MENPGRHPADTAHFETIYARHEDPWGTLQRPYEREKFADTLAMIPTERVSSAFEVGCGVGALTELLAPRCESLLAVDCSPSAVRRARIRCGSLPQVDLQVMRVPEDLPDRAQFDLVVLSEVCYYLSPAELSTTIATVTCSLRPGGHVLLVHWQHGSAEHKLSGEEVHEAFIAAPGLRRIEGRTVTRYGNTYRTDLLQRRARPPLR</sequence>
<keyword evidence="3" id="KW-0949">S-adenosyl-L-methionine</keyword>
<keyword evidence="2" id="KW-0808">Transferase</keyword>
<dbReference type="GO" id="GO:0009312">
    <property type="term" value="P:oligosaccharide biosynthetic process"/>
    <property type="evidence" value="ECO:0007669"/>
    <property type="project" value="InterPro"/>
</dbReference>
<keyword evidence="5" id="KW-1185">Reference proteome</keyword>
<dbReference type="RefSeq" id="WP_170305302.1">
    <property type="nucleotide sequence ID" value="NZ_BAAAMZ010000005.1"/>
</dbReference>
<protein>
    <submittedName>
        <fullName evidence="4">Nodulation protein S (NodS)</fullName>
    </submittedName>
</protein>
<organism evidence="4 5">
    <name type="scientific">Kitasatospora viridis</name>
    <dbReference type="NCBI Taxonomy" id="281105"/>
    <lineage>
        <taxon>Bacteria</taxon>
        <taxon>Bacillati</taxon>
        <taxon>Actinomycetota</taxon>
        <taxon>Actinomycetes</taxon>
        <taxon>Kitasatosporales</taxon>
        <taxon>Streptomycetaceae</taxon>
        <taxon>Kitasatospora</taxon>
    </lineage>
</organism>
<dbReference type="GO" id="GO:0008757">
    <property type="term" value="F:S-adenosylmethionine-dependent methyltransferase activity"/>
    <property type="evidence" value="ECO:0007669"/>
    <property type="project" value="InterPro"/>
</dbReference>
<reference evidence="4 5" key="1">
    <citation type="submission" date="2019-06" db="EMBL/GenBank/DDBJ databases">
        <title>Sequencing the genomes of 1000 actinobacteria strains.</title>
        <authorList>
            <person name="Klenk H.-P."/>
        </authorList>
    </citation>
    <scope>NUCLEOTIDE SEQUENCE [LARGE SCALE GENOMIC DNA]</scope>
    <source>
        <strain evidence="4 5">DSM 44826</strain>
    </source>
</reference>
<evidence type="ECO:0000313" key="5">
    <source>
        <dbReference type="Proteomes" id="UP000317940"/>
    </source>
</evidence>
<dbReference type="InterPro" id="IPR008715">
    <property type="entry name" value="SAM-MeTfrase_NodS-like"/>
</dbReference>
<dbReference type="Pfam" id="PF05401">
    <property type="entry name" value="NodS"/>
    <property type="match status" value="1"/>
</dbReference>
<proteinExistence type="predicted"/>
<evidence type="ECO:0000313" key="4">
    <source>
        <dbReference type="EMBL" id="TWF73043.1"/>
    </source>
</evidence>
<name>A0A561SDU4_9ACTN</name>
<dbReference type="EMBL" id="VIWT01000006">
    <property type="protein sequence ID" value="TWF73043.1"/>
    <property type="molecule type" value="Genomic_DNA"/>
</dbReference>
<evidence type="ECO:0000256" key="1">
    <source>
        <dbReference type="ARBA" id="ARBA00022603"/>
    </source>
</evidence>
<dbReference type="CDD" id="cd02440">
    <property type="entry name" value="AdoMet_MTases"/>
    <property type="match status" value="1"/>
</dbReference>
<dbReference type="AlphaFoldDB" id="A0A561SDU4"/>
<dbReference type="PANTHER" id="PTHR43464:SF19">
    <property type="entry name" value="UBIQUINONE BIOSYNTHESIS O-METHYLTRANSFERASE, MITOCHONDRIAL"/>
    <property type="match status" value="1"/>
</dbReference>
<accession>A0A561SDU4</accession>
<evidence type="ECO:0000256" key="3">
    <source>
        <dbReference type="ARBA" id="ARBA00022691"/>
    </source>
</evidence>
<dbReference type="InterPro" id="IPR029063">
    <property type="entry name" value="SAM-dependent_MTases_sf"/>
</dbReference>
<dbReference type="SUPFAM" id="SSF53335">
    <property type="entry name" value="S-adenosyl-L-methionine-dependent methyltransferases"/>
    <property type="match status" value="1"/>
</dbReference>
<evidence type="ECO:0000256" key="2">
    <source>
        <dbReference type="ARBA" id="ARBA00022679"/>
    </source>
</evidence>
<dbReference type="Gene3D" id="3.40.50.150">
    <property type="entry name" value="Vaccinia Virus protein VP39"/>
    <property type="match status" value="1"/>
</dbReference>
<gene>
    <name evidence="4" type="ORF">FHX73_16194</name>
</gene>
<comment type="caution">
    <text evidence="4">The sequence shown here is derived from an EMBL/GenBank/DDBJ whole genome shotgun (WGS) entry which is preliminary data.</text>
</comment>